<evidence type="ECO:0000313" key="1">
    <source>
        <dbReference type="EMBL" id="CDW23606.1"/>
    </source>
</evidence>
<organism evidence="1">
    <name type="scientific">Lepeophtheirus salmonis</name>
    <name type="common">Salmon louse</name>
    <name type="synonym">Caligus salmonis</name>
    <dbReference type="NCBI Taxonomy" id="72036"/>
    <lineage>
        <taxon>Eukaryota</taxon>
        <taxon>Metazoa</taxon>
        <taxon>Ecdysozoa</taxon>
        <taxon>Arthropoda</taxon>
        <taxon>Crustacea</taxon>
        <taxon>Multicrustacea</taxon>
        <taxon>Hexanauplia</taxon>
        <taxon>Copepoda</taxon>
        <taxon>Siphonostomatoida</taxon>
        <taxon>Caligidae</taxon>
        <taxon>Lepeophtheirus</taxon>
    </lineage>
</organism>
<name>A0A0K2TDS5_LEPSM</name>
<feature type="non-terminal residue" evidence="1">
    <location>
        <position position="1"/>
    </location>
</feature>
<protein>
    <submittedName>
        <fullName evidence="1">Uncharacterized protein</fullName>
    </submittedName>
</protein>
<dbReference type="EMBL" id="HACA01006245">
    <property type="protein sequence ID" value="CDW23606.1"/>
    <property type="molecule type" value="Transcribed_RNA"/>
</dbReference>
<proteinExistence type="predicted"/>
<dbReference type="AlphaFoldDB" id="A0A0K2TDS5"/>
<reference evidence="1" key="1">
    <citation type="submission" date="2014-05" db="EMBL/GenBank/DDBJ databases">
        <authorList>
            <person name="Chronopoulou M."/>
        </authorList>
    </citation>
    <scope>NUCLEOTIDE SEQUENCE</scope>
    <source>
        <tissue evidence="1">Whole organism</tissue>
    </source>
</reference>
<accession>A0A0K2TDS5</accession>
<sequence length="104" mass="12237">RWEKNAEDLSRRSRRGRHNLKRDTKLLLSLENDIIEDPTNLTNHLANDFSVALKSIKIAITPNLELVSFTRTSYHLFTEGTKAKRLERFKKILTWITANEKFLK</sequence>